<dbReference type="EMBL" id="NBNE01010912">
    <property type="protein sequence ID" value="OWY97040.1"/>
    <property type="molecule type" value="Genomic_DNA"/>
</dbReference>
<dbReference type="OrthoDB" id="118898at2759"/>
<gene>
    <name evidence="1" type="ORF">PHMEG_00032524</name>
</gene>
<evidence type="ECO:0000313" key="2">
    <source>
        <dbReference type="Proteomes" id="UP000198211"/>
    </source>
</evidence>
<organism evidence="1 2">
    <name type="scientific">Phytophthora megakarya</name>
    <dbReference type="NCBI Taxonomy" id="4795"/>
    <lineage>
        <taxon>Eukaryota</taxon>
        <taxon>Sar</taxon>
        <taxon>Stramenopiles</taxon>
        <taxon>Oomycota</taxon>
        <taxon>Peronosporomycetes</taxon>
        <taxon>Peronosporales</taxon>
        <taxon>Peronosporaceae</taxon>
        <taxon>Phytophthora</taxon>
    </lineage>
</organism>
<comment type="caution">
    <text evidence="1">The sequence shown here is derived from an EMBL/GenBank/DDBJ whole genome shotgun (WGS) entry which is preliminary data.</text>
</comment>
<sequence>VFKLLALDKGAENLLSNPQLYTWVNYAERYKANNEFTAKRTLFDVLRTHYSDDALVTMLRSASRVKAKRDTLYVRYVENALLDDWAKAKKPASEVLTARWG</sequence>
<proteinExistence type="predicted"/>
<accession>A0A225UVD9</accession>
<dbReference type="Proteomes" id="UP000198211">
    <property type="component" value="Unassembled WGS sequence"/>
</dbReference>
<name>A0A225UVD9_9STRA</name>
<keyword evidence="2" id="KW-1185">Reference proteome</keyword>
<protein>
    <submittedName>
        <fullName evidence="1">Avirulence (Avh) protein</fullName>
    </submittedName>
</protein>
<feature type="non-terminal residue" evidence="1">
    <location>
        <position position="1"/>
    </location>
</feature>
<dbReference type="AlphaFoldDB" id="A0A225UVD9"/>
<reference evidence="2" key="1">
    <citation type="submission" date="2017-03" db="EMBL/GenBank/DDBJ databases">
        <title>Phytopthora megakarya and P. palmivora, two closely related causual agents of cacao black pod achieved similar genome size and gene model numbers by different mechanisms.</title>
        <authorList>
            <person name="Ali S."/>
            <person name="Shao J."/>
            <person name="Larry D.J."/>
            <person name="Kronmiller B."/>
            <person name="Shen D."/>
            <person name="Strem M.D."/>
            <person name="Melnick R.L."/>
            <person name="Guiltinan M.J."/>
            <person name="Tyler B.M."/>
            <person name="Meinhardt L.W."/>
            <person name="Bailey B.A."/>
        </authorList>
    </citation>
    <scope>NUCLEOTIDE SEQUENCE [LARGE SCALE GENOMIC DNA]</scope>
    <source>
        <strain evidence="2">zdho120</strain>
    </source>
</reference>
<evidence type="ECO:0000313" key="1">
    <source>
        <dbReference type="EMBL" id="OWY97040.1"/>
    </source>
</evidence>